<accession>A0A183J7W1</accession>
<dbReference type="Proteomes" id="UP000270296">
    <property type="component" value="Unassembled WGS sequence"/>
</dbReference>
<evidence type="ECO:0000313" key="4">
    <source>
        <dbReference type="EMBL" id="VDP44286.1"/>
    </source>
</evidence>
<evidence type="ECO:0000259" key="3">
    <source>
        <dbReference type="PROSITE" id="PS52035"/>
    </source>
</evidence>
<dbReference type="PANTHER" id="PTHR11532">
    <property type="entry name" value="PROTEASE M14 CARBOXYPEPTIDASE"/>
    <property type="match status" value="1"/>
</dbReference>
<dbReference type="EMBL" id="UZAM01016681">
    <property type="protein sequence ID" value="VDP44286.1"/>
    <property type="molecule type" value="Genomic_DNA"/>
</dbReference>
<dbReference type="Pfam" id="PF00246">
    <property type="entry name" value="Peptidase_M14"/>
    <property type="match status" value="1"/>
</dbReference>
<name>A0A183J7W1_9BILA</name>
<sequence length="274" mass="31043">MPLFWPVIQQLLNQKVVKSSLSVMKNICQEYIDFCCLFFQPVGKELLLRFLTFVLQSYGVDPLVTRLLDQTRVHLFPLANPDGFAVASHGACDVSYGRNNANGVQISTNFPGIWQFDMGKLQPETKAIIKWVDSLSISLMLSFYGGSMVVSYPFDHVTDGTAPKYSATPDDDVFRQVARAYSKAHRRLVNGSFCPNSLDFYPSGIINGAERSMQDFLYFTKGVVAIRAHISCCRYPYRVTLRKFWKENKQPMLEFWNQSQQGKLVFSGGNGELL</sequence>
<reference evidence="4 5" key="2">
    <citation type="submission" date="2018-11" db="EMBL/GenBank/DDBJ databases">
        <authorList>
            <consortium name="Pathogen Informatics"/>
        </authorList>
    </citation>
    <scope>NUCLEOTIDE SEQUENCE [LARGE SCALE GENOMIC DNA]</scope>
</reference>
<dbReference type="PROSITE" id="PS52035">
    <property type="entry name" value="PEPTIDASE_M14"/>
    <property type="match status" value="1"/>
</dbReference>
<dbReference type="InterPro" id="IPR000834">
    <property type="entry name" value="Peptidase_M14"/>
</dbReference>
<dbReference type="SUPFAM" id="SSF53187">
    <property type="entry name" value="Zn-dependent exopeptidases"/>
    <property type="match status" value="1"/>
</dbReference>
<evidence type="ECO:0000256" key="1">
    <source>
        <dbReference type="ARBA" id="ARBA00005988"/>
    </source>
</evidence>
<dbReference type="AlphaFoldDB" id="A0A183J7W1"/>
<protein>
    <submittedName>
        <fullName evidence="6">Peptidase_M14 domain-containing protein</fullName>
    </submittedName>
</protein>
<comment type="caution">
    <text evidence="2">Lacks conserved residue(s) required for the propagation of feature annotation.</text>
</comment>
<dbReference type="WBParaSite" id="SBAD_0001235801-mRNA-1">
    <property type="protein sequence ID" value="SBAD_0001235801-mRNA-1"/>
    <property type="gene ID" value="SBAD_0001235801"/>
</dbReference>
<dbReference type="GO" id="GO:0005615">
    <property type="term" value="C:extracellular space"/>
    <property type="evidence" value="ECO:0007669"/>
    <property type="project" value="TreeGrafter"/>
</dbReference>
<comment type="similarity">
    <text evidence="1 2">Belongs to the peptidase M14 family.</text>
</comment>
<dbReference type="GO" id="GO:0006518">
    <property type="term" value="P:peptide metabolic process"/>
    <property type="evidence" value="ECO:0007669"/>
    <property type="project" value="TreeGrafter"/>
</dbReference>
<dbReference type="OrthoDB" id="10249045at2759"/>
<dbReference type="GO" id="GO:0016485">
    <property type="term" value="P:protein processing"/>
    <property type="evidence" value="ECO:0007669"/>
    <property type="project" value="TreeGrafter"/>
</dbReference>
<proteinExistence type="inferred from homology"/>
<keyword evidence="5" id="KW-1185">Reference proteome</keyword>
<dbReference type="GO" id="GO:0004181">
    <property type="term" value="F:metallocarboxypeptidase activity"/>
    <property type="evidence" value="ECO:0007669"/>
    <property type="project" value="InterPro"/>
</dbReference>
<dbReference type="PANTHER" id="PTHR11532:SF57">
    <property type="entry name" value="CARBOXYPEPTIDASE D, B"/>
    <property type="match status" value="1"/>
</dbReference>
<gene>
    <name evidence="4" type="ORF">SBAD_LOCUS11959</name>
</gene>
<dbReference type="Gene3D" id="3.40.630.10">
    <property type="entry name" value="Zn peptidases"/>
    <property type="match status" value="1"/>
</dbReference>
<reference evidence="6" key="1">
    <citation type="submission" date="2016-06" db="UniProtKB">
        <authorList>
            <consortium name="WormBaseParasite"/>
        </authorList>
    </citation>
    <scope>IDENTIFICATION</scope>
</reference>
<evidence type="ECO:0000256" key="2">
    <source>
        <dbReference type="PROSITE-ProRule" id="PRU01379"/>
    </source>
</evidence>
<feature type="domain" description="Peptidase M14" evidence="3">
    <location>
        <begin position="1"/>
        <end position="259"/>
    </location>
</feature>
<evidence type="ECO:0000313" key="5">
    <source>
        <dbReference type="Proteomes" id="UP000270296"/>
    </source>
</evidence>
<dbReference type="InterPro" id="IPR050753">
    <property type="entry name" value="Peptidase_M14_domain"/>
</dbReference>
<dbReference type="GO" id="GO:0008270">
    <property type="term" value="F:zinc ion binding"/>
    <property type="evidence" value="ECO:0007669"/>
    <property type="project" value="InterPro"/>
</dbReference>
<organism evidence="6">
    <name type="scientific">Soboliphyme baturini</name>
    <dbReference type="NCBI Taxonomy" id="241478"/>
    <lineage>
        <taxon>Eukaryota</taxon>
        <taxon>Metazoa</taxon>
        <taxon>Ecdysozoa</taxon>
        <taxon>Nematoda</taxon>
        <taxon>Enoplea</taxon>
        <taxon>Dorylaimia</taxon>
        <taxon>Dioctophymatida</taxon>
        <taxon>Dioctophymatoidea</taxon>
        <taxon>Soboliphymatidae</taxon>
        <taxon>Soboliphyme</taxon>
    </lineage>
</organism>
<evidence type="ECO:0000313" key="6">
    <source>
        <dbReference type="WBParaSite" id="SBAD_0001235801-mRNA-1"/>
    </source>
</evidence>